<gene>
    <name evidence="1" type="ORF">LCGC14_0642140</name>
</gene>
<organism evidence="1">
    <name type="scientific">marine sediment metagenome</name>
    <dbReference type="NCBI Taxonomy" id="412755"/>
    <lineage>
        <taxon>unclassified sequences</taxon>
        <taxon>metagenomes</taxon>
        <taxon>ecological metagenomes</taxon>
    </lineage>
</organism>
<reference evidence="1" key="1">
    <citation type="journal article" date="2015" name="Nature">
        <title>Complex archaea that bridge the gap between prokaryotes and eukaryotes.</title>
        <authorList>
            <person name="Spang A."/>
            <person name="Saw J.H."/>
            <person name="Jorgensen S.L."/>
            <person name="Zaremba-Niedzwiedzka K."/>
            <person name="Martijn J."/>
            <person name="Lind A.E."/>
            <person name="van Eijk R."/>
            <person name="Schleper C."/>
            <person name="Guy L."/>
            <person name="Ettema T.J."/>
        </authorList>
    </citation>
    <scope>NUCLEOTIDE SEQUENCE</scope>
</reference>
<evidence type="ECO:0000313" key="1">
    <source>
        <dbReference type="EMBL" id="KKN49507.1"/>
    </source>
</evidence>
<protein>
    <submittedName>
        <fullName evidence="1">Uncharacterized protein</fullName>
    </submittedName>
</protein>
<name>A0A0F9RIC1_9ZZZZ</name>
<dbReference type="AlphaFoldDB" id="A0A0F9RIC1"/>
<comment type="caution">
    <text evidence="1">The sequence shown here is derived from an EMBL/GenBank/DDBJ whole genome shotgun (WGS) entry which is preliminary data.</text>
</comment>
<dbReference type="EMBL" id="LAZR01001165">
    <property type="protein sequence ID" value="KKN49507.1"/>
    <property type="molecule type" value="Genomic_DNA"/>
</dbReference>
<accession>A0A0F9RIC1</accession>
<proteinExistence type="predicted"/>
<sequence length="95" mass="11561">MSRRKEEKIASESFWIDSLVFDRFWFMAQLRKTDERVEKLVVYGEGEVKASNLIFLFHRSRDWFWSFTDNMRENNMPIKEINILLTQLGVERKLI</sequence>